<dbReference type="Proteomes" id="UP000022447">
    <property type="component" value="Unassembled WGS sequence"/>
</dbReference>
<keyword evidence="3" id="KW-1185">Reference proteome</keyword>
<keyword evidence="1" id="KW-0812">Transmembrane</keyword>
<evidence type="ECO:0000313" key="3">
    <source>
        <dbReference type="Proteomes" id="UP000022447"/>
    </source>
</evidence>
<dbReference type="RefSeq" id="WP_037260309.1">
    <property type="nucleotide sequence ID" value="NZ_JALZ01000005.1"/>
</dbReference>
<evidence type="ECO:0008006" key="4">
    <source>
        <dbReference type="Google" id="ProtNLM"/>
    </source>
</evidence>
<comment type="caution">
    <text evidence="2">The sequence shown here is derived from an EMBL/GenBank/DDBJ whole genome shotgun (WGS) entry which is preliminary data.</text>
</comment>
<feature type="transmembrane region" description="Helical" evidence="1">
    <location>
        <begin position="44"/>
        <end position="62"/>
    </location>
</feature>
<keyword evidence="1" id="KW-1133">Transmembrane helix</keyword>
<proteinExistence type="predicted"/>
<sequence length="74" mass="8254">MAELSHKSRRRLSLLVLIVGLPVYIVVASSVVTAFGRPPILVELLIYVVLGLLWALPLKFVFKGVGREQPQDRD</sequence>
<dbReference type="OrthoDB" id="7510023at2"/>
<feature type="transmembrane region" description="Helical" evidence="1">
    <location>
        <begin position="12"/>
        <end position="32"/>
    </location>
</feature>
<dbReference type="EMBL" id="JALZ01000005">
    <property type="protein sequence ID" value="ETX15455.1"/>
    <property type="molecule type" value="Genomic_DNA"/>
</dbReference>
<accession>X7EHX2</accession>
<dbReference type="AlphaFoldDB" id="X7EHX2"/>
<protein>
    <recommendedName>
        <fullName evidence="4">DUF2842 domain-containing protein</fullName>
    </recommendedName>
</protein>
<dbReference type="Pfam" id="PF11003">
    <property type="entry name" value="DUF2842"/>
    <property type="match status" value="1"/>
</dbReference>
<evidence type="ECO:0000256" key="1">
    <source>
        <dbReference type="SAM" id="Phobius"/>
    </source>
</evidence>
<name>X7EHX2_9RHOB</name>
<reference evidence="2 3" key="1">
    <citation type="submission" date="2014-01" db="EMBL/GenBank/DDBJ databases">
        <title>Roseivivax halodurans JCM 10272 Genome Sequencing.</title>
        <authorList>
            <person name="Lai Q."/>
            <person name="Li G."/>
            <person name="Shao Z."/>
        </authorList>
    </citation>
    <scope>NUCLEOTIDE SEQUENCE [LARGE SCALE GENOMIC DNA]</scope>
    <source>
        <strain evidence="2 3">JCM 10272</strain>
    </source>
</reference>
<dbReference type="STRING" id="1449350.OCH239_16680"/>
<dbReference type="eggNOG" id="ENOG5032YIT">
    <property type="taxonomic scope" value="Bacteria"/>
</dbReference>
<evidence type="ECO:0000313" key="2">
    <source>
        <dbReference type="EMBL" id="ETX15455.1"/>
    </source>
</evidence>
<keyword evidence="1" id="KW-0472">Membrane</keyword>
<organism evidence="2 3">
    <name type="scientific">Roseivivax halodurans JCM 10272</name>
    <dbReference type="NCBI Taxonomy" id="1449350"/>
    <lineage>
        <taxon>Bacteria</taxon>
        <taxon>Pseudomonadati</taxon>
        <taxon>Pseudomonadota</taxon>
        <taxon>Alphaproteobacteria</taxon>
        <taxon>Rhodobacterales</taxon>
        <taxon>Roseobacteraceae</taxon>
        <taxon>Roseivivax</taxon>
    </lineage>
</organism>
<gene>
    <name evidence="2" type="ORF">OCH239_16680</name>
</gene>
<dbReference type="InterPro" id="IPR021265">
    <property type="entry name" value="DUF2842"/>
</dbReference>
<dbReference type="PATRIC" id="fig|1449350.3.peg.1456"/>